<reference evidence="2 4" key="1">
    <citation type="submission" date="2019-11" db="EMBL/GenBank/DDBJ databases">
        <title>Whole genome sequence of Oryza granulata.</title>
        <authorList>
            <person name="Li W."/>
        </authorList>
    </citation>
    <scope>NUCLEOTIDE SEQUENCE [LARGE SCALE GENOMIC DNA]</scope>
    <source>
        <strain evidence="4">cv. Menghai</strain>
        <tissue evidence="2">Leaf</tissue>
    </source>
</reference>
<dbReference type="AlphaFoldDB" id="A0A6G1CE26"/>
<feature type="compositionally biased region" description="Basic and acidic residues" evidence="1">
    <location>
        <begin position="1"/>
        <end position="10"/>
    </location>
</feature>
<dbReference type="EMBL" id="SPHZ02000007">
    <property type="protein sequence ID" value="KAF0908212.1"/>
    <property type="molecule type" value="Genomic_DNA"/>
</dbReference>
<evidence type="ECO:0000313" key="3">
    <source>
        <dbReference type="EMBL" id="KAF0908212.1"/>
    </source>
</evidence>
<sequence length="84" mass="8917">MSGHSSDRRRSGTCSDFHVTCGAGGGGTTNTSGKMWASNVGEVRMRDVSMAMEFSTASVGGARSGFGRMRQIQPPVWCSRTSPR</sequence>
<proteinExistence type="predicted"/>
<keyword evidence="4" id="KW-1185">Reference proteome</keyword>
<name>A0A6G1CE26_9ORYZ</name>
<gene>
    <name evidence="2" type="ORF">E2562_007275</name>
    <name evidence="3" type="ORF">E2562_023837</name>
</gene>
<feature type="region of interest" description="Disordered" evidence="1">
    <location>
        <begin position="1"/>
        <end position="35"/>
    </location>
</feature>
<protein>
    <submittedName>
        <fullName evidence="2">Uncharacterized protein</fullName>
    </submittedName>
</protein>
<dbReference type="EMBL" id="SPHZ02000009">
    <property type="protein sequence ID" value="KAF0898439.1"/>
    <property type="molecule type" value="Genomic_DNA"/>
</dbReference>
<comment type="caution">
    <text evidence="2">The sequence shown here is derived from an EMBL/GenBank/DDBJ whole genome shotgun (WGS) entry which is preliminary data.</text>
</comment>
<organism evidence="2 4">
    <name type="scientific">Oryza meyeriana var. granulata</name>
    <dbReference type="NCBI Taxonomy" id="110450"/>
    <lineage>
        <taxon>Eukaryota</taxon>
        <taxon>Viridiplantae</taxon>
        <taxon>Streptophyta</taxon>
        <taxon>Embryophyta</taxon>
        <taxon>Tracheophyta</taxon>
        <taxon>Spermatophyta</taxon>
        <taxon>Magnoliopsida</taxon>
        <taxon>Liliopsida</taxon>
        <taxon>Poales</taxon>
        <taxon>Poaceae</taxon>
        <taxon>BOP clade</taxon>
        <taxon>Oryzoideae</taxon>
        <taxon>Oryzeae</taxon>
        <taxon>Oryzinae</taxon>
        <taxon>Oryza</taxon>
        <taxon>Oryza meyeriana</taxon>
    </lineage>
</organism>
<evidence type="ECO:0000313" key="2">
    <source>
        <dbReference type="EMBL" id="KAF0898439.1"/>
    </source>
</evidence>
<evidence type="ECO:0000256" key="1">
    <source>
        <dbReference type="SAM" id="MobiDB-lite"/>
    </source>
</evidence>
<accession>A0A6G1CE26</accession>
<dbReference type="Proteomes" id="UP000479710">
    <property type="component" value="Unassembled WGS sequence"/>
</dbReference>
<evidence type="ECO:0000313" key="4">
    <source>
        <dbReference type="Proteomes" id="UP000479710"/>
    </source>
</evidence>